<dbReference type="EMBL" id="CDMY01000708">
    <property type="protein sequence ID" value="CEM30967.1"/>
    <property type="molecule type" value="Genomic_DNA"/>
</dbReference>
<proteinExistence type="predicted"/>
<organism evidence="2 3">
    <name type="scientific">Vitrella brassicaformis (strain CCMP3155)</name>
    <dbReference type="NCBI Taxonomy" id="1169540"/>
    <lineage>
        <taxon>Eukaryota</taxon>
        <taxon>Sar</taxon>
        <taxon>Alveolata</taxon>
        <taxon>Colpodellida</taxon>
        <taxon>Vitrellaceae</taxon>
        <taxon>Vitrella</taxon>
    </lineage>
</organism>
<gene>
    <name evidence="2" type="ORF">Vbra_18239</name>
</gene>
<feature type="region of interest" description="Disordered" evidence="1">
    <location>
        <begin position="167"/>
        <end position="190"/>
    </location>
</feature>
<sequence length="190" mass="21097">MASQSGDGQPDGGDVDSPNCQLRVVSQGGRAEHEDSGLKCSLSSKRHFDEATLSFNTLLYVQITNTGKRHIELIMLTYKFKADGSQRKDDGVRSFKSVTYAARMAEDKKIQRDSFICELPEPEQSDGDSEVEIVLTVHFRSHHTRSIARQRCSSFCLDVLSEAASTGKRTLSPSRQSTSTDQQIKKSRHG</sequence>
<keyword evidence="3" id="KW-1185">Reference proteome</keyword>
<dbReference type="Proteomes" id="UP000041254">
    <property type="component" value="Unassembled WGS sequence"/>
</dbReference>
<evidence type="ECO:0000313" key="2">
    <source>
        <dbReference type="EMBL" id="CEM30967.1"/>
    </source>
</evidence>
<evidence type="ECO:0000256" key="1">
    <source>
        <dbReference type="SAM" id="MobiDB-lite"/>
    </source>
</evidence>
<protein>
    <submittedName>
        <fullName evidence="2">Uncharacterized protein</fullName>
    </submittedName>
</protein>
<accession>A0A0G4GLH4</accession>
<evidence type="ECO:0000313" key="3">
    <source>
        <dbReference type="Proteomes" id="UP000041254"/>
    </source>
</evidence>
<name>A0A0G4GLH4_VITBC</name>
<dbReference type="InParanoid" id="A0A0G4GLH4"/>
<reference evidence="2 3" key="1">
    <citation type="submission" date="2014-11" db="EMBL/GenBank/DDBJ databases">
        <authorList>
            <person name="Zhu J."/>
            <person name="Qi W."/>
            <person name="Song R."/>
        </authorList>
    </citation>
    <scope>NUCLEOTIDE SEQUENCE [LARGE SCALE GENOMIC DNA]</scope>
</reference>
<dbReference type="VEuPathDB" id="CryptoDB:Vbra_18239"/>
<dbReference type="AlphaFoldDB" id="A0A0G4GLH4"/>
<feature type="compositionally biased region" description="Polar residues" evidence="1">
    <location>
        <begin position="167"/>
        <end position="182"/>
    </location>
</feature>